<comment type="caution">
    <text evidence="14">The sequence shown here is derived from an EMBL/GenBank/DDBJ whole genome shotgun (WGS) entry which is preliminary data.</text>
</comment>
<evidence type="ECO:0000256" key="8">
    <source>
        <dbReference type="ARBA" id="ARBA00023136"/>
    </source>
</evidence>
<dbReference type="CDD" id="cd17320">
    <property type="entry name" value="MFS_MdfA_MDR_like"/>
    <property type="match status" value="1"/>
</dbReference>
<evidence type="ECO:0000256" key="11">
    <source>
        <dbReference type="ARBA" id="ARBA00040126"/>
    </source>
</evidence>
<evidence type="ECO:0000256" key="4">
    <source>
        <dbReference type="ARBA" id="ARBA00022475"/>
    </source>
</evidence>
<evidence type="ECO:0000256" key="3">
    <source>
        <dbReference type="ARBA" id="ARBA00022448"/>
    </source>
</evidence>
<dbReference type="PROSITE" id="PS50850">
    <property type="entry name" value="MFS"/>
    <property type="match status" value="1"/>
</dbReference>
<comment type="subcellular location">
    <subcellularLocation>
        <location evidence="1">Cell inner membrane</location>
        <topology evidence="1">Multi-pass membrane protein</topology>
    </subcellularLocation>
</comment>
<evidence type="ECO:0000256" key="9">
    <source>
        <dbReference type="ARBA" id="ARBA00023251"/>
    </source>
</evidence>
<evidence type="ECO:0000256" key="7">
    <source>
        <dbReference type="ARBA" id="ARBA00022989"/>
    </source>
</evidence>
<dbReference type="GO" id="GO:0005886">
    <property type="term" value="C:plasma membrane"/>
    <property type="evidence" value="ECO:0007669"/>
    <property type="project" value="UniProtKB-SubCell"/>
</dbReference>
<dbReference type="EMBL" id="JNGI01000017">
    <property type="protein sequence ID" value="KNC95030.1"/>
    <property type="molecule type" value="Genomic_DNA"/>
</dbReference>
<dbReference type="PROSITE" id="PS00216">
    <property type="entry name" value="SUGAR_TRANSPORT_1"/>
    <property type="match status" value="1"/>
</dbReference>
<comment type="similarity">
    <text evidence="10">Belongs to the major facilitator superfamily. MdfA family.</text>
</comment>
<feature type="transmembrane region" description="Helical" evidence="12">
    <location>
        <begin position="170"/>
        <end position="188"/>
    </location>
</feature>
<feature type="transmembrane region" description="Helical" evidence="12">
    <location>
        <begin position="313"/>
        <end position="335"/>
    </location>
</feature>
<feature type="transmembrane region" description="Helical" evidence="12">
    <location>
        <begin position="15"/>
        <end position="33"/>
    </location>
</feature>
<feature type="transmembrane region" description="Helical" evidence="12">
    <location>
        <begin position="142"/>
        <end position="164"/>
    </location>
</feature>
<protein>
    <recommendedName>
        <fullName evidence="11">Multidrug transporter MdfA</fullName>
    </recommendedName>
</protein>
<feature type="transmembrane region" description="Helical" evidence="12">
    <location>
        <begin position="286"/>
        <end position="307"/>
    </location>
</feature>
<keyword evidence="15" id="KW-1185">Reference proteome</keyword>
<keyword evidence="9" id="KW-0046">Antibiotic resistance</keyword>
<dbReference type="Proteomes" id="UP000037393">
    <property type="component" value="Unassembled WGS sequence"/>
</dbReference>
<dbReference type="InterPro" id="IPR036259">
    <property type="entry name" value="MFS_trans_sf"/>
</dbReference>
<dbReference type="GO" id="GO:0015385">
    <property type="term" value="F:sodium:proton antiporter activity"/>
    <property type="evidence" value="ECO:0007669"/>
    <property type="project" value="TreeGrafter"/>
</dbReference>
<feature type="transmembrane region" description="Helical" evidence="12">
    <location>
        <begin position="221"/>
        <end position="240"/>
    </location>
</feature>
<dbReference type="SUPFAM" id="SSF103473">
    <property type="entry name" value="MFS general substrate transporter"/>
    <property type="match status" value="1"/>
</dbReference>
<feature type="domain" description="Major facilitator superfamily (MFS) profile" evidence="13">
    <location>
        <begin position="14"/>
        <end position="402"/>
    </location>
</feature>
<sequence>MQNHSLSGKRLGRQALLFPLCLVLYEFSTYIGNDMIQPGMLAVVEQYQAGIEWVPTSMTAYLAGGMFLQWLLGPLSDRIGRRPVMLTGVVWFVITCLATLLAQNIEQFTFLRFLQGISLCFIGAVGYAAIQESFEEAVCIKITALMANVALIAPLLGPLVGAAWVHVAPWETMFVLFALLAAISFVGLQRAMPETATRLGEKLSLKDLGQDYGAVLKNRRFVAGSLAIGFVSLPLLAWIAQSPVIIISGEQASSYEYGLLQVPIFGALIVGNLVLARLTSRRTVRALILMGTWPIVVGLVVAAAATVVSSHAYLWMTAGLSLYAFGIGIANAGLVRLTLFASDISKGTVSAAMGMLQMLIFTVGIEVSKYAYLWGGNGLFSVFNLLNGVLWLALTIYFLKDKTVGASREG</sequence>
<dbReference type="InterPro" id="IPR020846">
    <property type="entry name" value="MFS_dom"/>
</dbReference>
<organism evidence="14 15">
    <name type="scientific">Trabulsiella odontotermitis</name>
    <dbReference type="NCBI Taxonomy" id="379893"/>
    <lineage>
        <taxon>Bacteria</taxon>
        <taxon>Pseudomonadati</taxon>
        <taxon>Pseudomonadota</taxon>
        <taxon>Gammaproteobacteria</taxon>
        <taxon>Enterobacterales</taxon>
        <taxon>Enterobacteriaceae</taxon>
        <taxon>Trabulsiella</taxon>
    </lineage>
</organism>
<feature type="transmembrane region" description="Helical" evidence="12">
    <location>
        <begin position="109"/>
        <end position="130"/>
    </location>
</feature>
<gene>
    <name evidence="14" type="ORF">GM31_07770</name>
</gene>
<dbReference type="OrthoDB" id="9814303at2"/>
<evidence type="ECO:0000256" key="1">
    <source>
        <dbReference type="ARBA" id="ARBA00004429"/>
    </source>
</evidence>
<feature type="transmembrane region" description="Helical" evidence="12">
    <location>
        <begin position="260"/>
        <end position="279"/>
    </location>
</feature>
<keyword evidence="3" id="KW-0813">Transport</keyword>
<evidence type="ECO:0000313" key="15">
    <source>
        <dbReference type="Proteomes" id="UP000037393"/>
    </source>
</evidence>
<evidence type="ECO:0000256" key="12">
    <source>
        <dbReference type="SAM" id="Phobius"/>
    </source>
</evidence>
<feature type="transmembrane region" description="Helical" evidence="12">
    <location>
        <begin position="347"/>
        <end position="367"/>
    </location>
</feature>
<feature type="transmembrane region" description="Helical" evidence="12">
    <location>
        <begin position="53"/>
        <end position="72"/>
    </location>
</feature>
<keyword evidence="8 12" id="KW-0472">Membrane</keyword>
<dbReference type="STRING" id="379893.GCA_001297775_00669"/>
<keyword evidence="6 12" id="KW-0812">Transmembrane</keyword>
<name>A0A0L0H0P9_9ENTR</name>
<evidence type="ECO:0000313" key="14">
    <source>
        <dbReference type="EMBL" id="KNC95030.1"/>
    </source>
</evidence>
<evidence type="ECO:0000256" key="10">
    <source>
        <dbReference type="ARBA" id="ARBA00038406"/>
    </source>
</evidence>
<evidence type="ECO:0000256" key="2">
    <source>
        <dbReference type="ARBA" id="ARBA00011245"/>
    </source>
</evidence>
<dbReference type="PATRIC" id="fig|379893.4.peg.1586"/>
<accession>A0A0L0H0P9</accession>
<dbReference type="Gene3D" id="1.20.1720.10">
    <property type="entry name" value="Multidrug resistance protein D"/>
    <property type="match status" value="1"/>
</dbReference>
<dbReference type="NCBIfam" id="NF011931">
    <property type="entry name" value="PRK15402.1"/>
    <property type="match status" value="1"/>
</dbReference>
<comment type="subunit">
    <text evidence="2">Monomer.</text>
</comment>
<feature type="transmembrane region" description="Helical" evidence="12">
    <location>
        <begin position="379"/>
        <end position="399"/>
    </location>
</feature>
<dbReference type="InterPro" id="IPR005829">
    <property type="entry name" value="Sugar_transporter_CS"/>
</dbReference>
<dbReference type="GO" id="GO:0046677">
    <property type="term" value="P:response to antibiotic"/>
    <property type="evidence" value="ECO:0007669"/>
    <property type="project" value="UniProtKB-KW"/>
</dbReference>
<reference evidence="14 15" key="1">
    <citation type="journal article" date="2015" name="Appl. Environ. Microbiol.">
        <title>The Enterobacterium Trabulsiella odontotermitis Presents Novel Adaptations Related to Its Association with Fungus-Growing Termites.</title>
        <authorList>
            <person name="Sapountzis P."/>
            <person name="Gruntjes T."/>
            <person name="Otani S."/>
            <person name="Estevez J."/>
            <person name="da Costa R.R."/>
            <person name="Plunkett G.3rd."/>
            <person name="Perna N.T."/>
            <person name="Poulsen M."/>
        </authorList>
    </citation>
    <scope>NUCLEOTIDE SEQUENCE [LARGE SCALE GENOMIC DNA]</scope>
    <source>
        <strain evidence="14 15">12</strain>
    </source>
</reference>
<dbReference type="Pfam" id="PF07690">
    <property type="entry name" value="MFS_1"/>
    <property type="match status" value="1"/>
</dbReference>
<dbReference type="GO" id="GO:1990961">
    <property type="term" value="P:xenobiotic detoxification by transmembrane export across the plasma membrane"/>
    <property type="evidence" value="ECO:0007669"/>
    <property type="project" value="TreeGrafter"/>
</dbReference>
<feature type="transmembrane region" description="Helical" evidence="12">
    <location>
        <begin position="84"/>
        <end position="103"/>
    </location>
</feature>
<dbReference type="PANTHER" id="PTHR23502:SF43">
    <property type="entry name" value="MULTIDRUG TRANSPORTER MDFA"/>
    <property type="match status" value="1"/>
</dbReference>
<keyword evidence="7 12" id="KW-1133">Transmembrane helix</keyword>
<dbReference type="InterPro" id="IPR011701">
    <property type="entry name" value="MFS"/>
</dbReference>
<evidence type="ECO:0000259" key="13">
    <source>
        <dbReference type="PROSITE" id="PS50850"/>
    </source>
</evidence>
<dbReference type="RefSeq" id="WP_049856043.1">
    <property type="nucleotide sequence ID" value="NZ_JNGI01000017.1"/>
</dbReference>
<evidence type="ECO:0000256" key="5">
    <source>
        <dbReference type="ARBA" id="ARBA00022519"/>
    </source>
</evidence>
<keyword evidence="4" id="KW-1003">Cell membrane</keyword>
<keyword evidence="5" id="KW-0997">Cell inner membrane</keyword>
<proteinExistence type="inferred from homology"/>
<evidence type="ECO:0000256" key="6">
    <source>
        <dbReference type="ARBA" id="ARBA00022692"/>
    </source>
</evidence>
<dbReference type="PANTHER" id="PTHR23502">
    <property type="entry name" value="MAJOR FACILITATOR SUPERFAMILY"/>
    <property type="match status" value="1"/>
</dbReference>
<dbReference type="AlphaFoldDB" id="A0A0L0H0P9"/>